<dbReference type="RefSeq" id="WP_010934831.1">
    <property type="nucleotide sequence ID" value="NZ_CABVGJ010000005.1"/>
</dbReference>
<dbReference type="EMBL" id="CADDAV010000015">
    <property type="protein sequence ID" value="CAB0602290.1"/>
    <property type="molecule type" value="Genomic_DNA"/>
</dbReference>
<dbReference type="SUPFAM" id="SSF51230">
    <property type="entry name" value="Single hybrid motif"/>
    <property type="match status" value="1"/>
</dbReference>
<dbReference type="OrthoDB" id="4414160at2"/>
<accession>A0A0F5DBJ1</accession>
<dbReference type="KEGG" id="cdi:DIP1137"/>
<gene>
    <name evidence="1" type="ORF">CIP107547_01320</name>
</gene>
<dbReference type="OMA" id="MEICAPF"/>
<evidence type="ECO:0000313" key="2">
    <source>
        <dbReference type="Proteomes" id="UP000480222"/>
    </source>
</evidence>
<dbReference type="CDD" id="cd06850">
    <property type="entry name" value="biotinyl_domain"/>
    <property type="match status" value="1"/>
</dbReference>
<dbReference type="Proteomes" id="UP000480222">
    <property type="component" value="Unassembled WGS sequence"/>
</dbReference>
<dbReference type="InterPro" id="IPR000089">
    <property type="entry name" value="Biotin_lipoyl"/>
</dbReference>
<proteinExistence type="predicted"/>
<comment type="caution">
    <text evidence="1">The sequence shown here is derived from an EMBL/GenBank/DDBJ whole genome shotgun (WGS) entry which is preliminary data.</text>
</comment>
<sequence length="73" mass="7553">MKICAPFAGIVHYKVSLGDTVTTGQELASVEATKLEAPIIAPGPGIVAEITSSDFDDVVGGDVILRVVSQEKP</sequence>
<dbReference type="Gene3D" id="2.40.50.100">
    <property type="match status" value="1"/>
</dbReference>
<dbReference type="Pfam" id="PF00364">
    <property type="entry name" value="Biotin_lipoyl"/>
    <property type="match status" value="1"/>
</dbReference>
<evidence type="ECO:0000313" key="1">
    <source>
        <dbReference type="EMBL" id="CAB0602290.1"/>
    </source>
</evidence>
<dbReference type="AlphaFoldDB" id="A0A0F5DBJ1"/>
<protein>
    <submittedName>
        <fullName evidence="1">Acetyl-CoA carboxylase biotin carboxyl carrier protein subunit</fullName>
    </submittedName>
</protein>
<name>A0A0F5DBJ1_CORDP</name>
<reference evidence="1 2" key="1">
    <citation type="submission" date="2020-02" db="EMBL/GenBank/DDBJ databases">
        <authorList>
            <person name="Brisse S."/>
        </authorList>
    </citation>
    <scope>NUCLEOTIDE SEQUENCE [LARGE SCALE GENOMIC DNA]</scope>
    <source>
        <strain evidence="1">CIP107547</strain>
    </source>
</reference>
<organism evidence="1 2">
    <name type="scientific">Corynebacterium diphtheriae</name>
    <dbReference type="NCBI Taxonomy" id="1717"/>
    <lineage>
        <taxon>Bacteria</taxon>
        <taxon>Bacillati</taxon>
        <taxon>Actinomycetota</taxon>
        <taxon>Actinomycetes</taxon>
        <taxon>Mycobacteriales</taxon>
        <taxon>Corynebacteriaceae</taxon>
        <taxon>Corynebacterium</taxon>
    </lineage>
</organism>
<dbReference type="InterPro" id="IPR011053">
    <property type="entry name" value="Single_hybrid_motif"/>
</dbReference>